<dbReference type="AlphaFoldDB" id="Q6LHN4"/>
<evidence type="ECO:0000256" key="1">
    <source>
        <dbReference type="SAM" id="Phobius"/>
    </source>
</evidence>
<keyword evidence="1" id="KW-0472">Membrane</keyword>
<evidence type="ECO:0000313" key="3">
    <source>
        <dbReference type="Proteomes" id="UP000000593"/>
    </source>
</evidence>
<evidence type="ECO:0000313" key="2">
    <source>
        <dbReference type="EMBL" id="CAG23196.1"/>
    </source>
</evidence>
<dbReference type="HOGENOM" id="CLU_1174547_0_0_6"/>
<keyword evidence="1" id="KW-1133">Transmembrane helix</keyword>
<accession>Q6LHN4</accession>
<keyword evidence="3" id="KW-1185">Reference proteome</keyword>
<proteinExistence type="predicted"/>
<organism evidence="2 3">
    <name type="scientific">Photobacterium profundum (strain SS9)</name>
    <dbReference type="NCBI Taxonomy" id="298386"/>
    <lineage>
        <taxon>Bacteria</taxon>
        <taxon>Pseudomonadati</taxon>
        <taxon>Pseudomonadota</taxon>
        <taxon>Gammaproteobacteria</taxon>
        <taxon>Vibrionales</taxon>
        <taxon>Vibrionaceae</taxon>
        <taxon>Photobacterium</taxon>
    </lineage>
</organism>
<feature type="transmembrane region" description="Helical" evidence="1">
    <location>
        <begin position="220"/>
        <end position="239"/>
    </location>
</feature>
<keyword evidence="1" id="KW-0812">Transmembrane</keyword>
<sequence length="246" mass="27577">MINEMSEKNNMSETKQALWELEYRLEHHPDIFKKIDYTQLIDLSQKIKLGASKKIDDPDLTPSDIKKTFDAFKVCLELAVIVKESEIATILLEQSINIKKVLEGYSIPEIDAQIISKDELKELVEFAESKDLMEMLLDINKDSINEKKLESYLKINDDDPDITPDRNMLTPDERSRRLMALLIMNKALSSGLLTCGNIGLGALSGILSTIPTLTNPTFPLIPGLITSTYIGINGILSALEDLNNLP</sequence>
<dbReference type="KEGG" id="ppr:PBPRB1325"/>
<dbReference type="EMBL" id="CR378679">
    <property type="protein sequence ID" value="CAG23196.1"/>
    <property type="molecule type" value="Genomic_DNA"/>
</dbReference>
<dbReference type="Proteomes" id="UP000000593">
    <property type="component" value="Chromosome 2"/>
</dbReference>
<name>Q6LHN4_PHOPR</name>
<gene>
    <name evidence="2" type="ordered locus">PBPRB1325</name>
</gene>
<protein>
    <submittedName>
        <fullName evidence="2">Uncharacterized protein</fullName>
    </submittedName>
</protein>
<feature type="transmembrane region" description="Helical" evidence="1">
    <location>
        <begin position="178"/>
        <end position="200"/>
    </location>
</feature>
<reference evidence="3" key="1">
    <citation type="journal article" date="2005" name="Science">
        <title>Life at depth: Photobacterium profundum genome sequence and expression analysis.</title>
        <authorList>
            <person name="Vezzi A."/>
            <person name="Campanaro S."/>
            <person name="D'Angelo M."/>
            <person name="Simonato F."/>
            <person name="Vitulo N."/>
            <person name="Lauro F.M."/>
            <person name="Cestaro A."/>
            <person name="Malacrida G."/>
            <person name="Simionati B."/>
            <person name="Cannata N."/>
            <person name="Romualdi C."/>
            <person name="Bartlett D.H."/>
            <person name="Valle G."/>
        </authorList>
    </citation>
    <scope>NUCLEOTIDE SEQUENCE [LARGE SCALE GENOMIC DNA]</scope>
    <source>
        <strain evidence="3">ATCC BAA-1253 / SS9</strain>
    </source>
</reference>